<dbReference type="InterPro" id="IPR028082">
    <property type="entry name" value="Peripla_BP_I"/>
</dbReference>
<accession>A0ABQ6E063</accession>
<keyword evidence="6" id="KW-1185">Reference proteome</keyword>
<dbReference type="PANTHER" id="PTHR30146">
    <property type="entry name" value="LACI-RELATED TRANSCRIPTIONAL REPRESSOR"/>
    <property type="match status" value="1"/>
</dbReference>
<sequence>MKGKKMTMAEISRRLGISTMTVSRYFNDGYVSAENRLNIDAIVKESHFTPNIFARSIRSQSNIIGFVAPRIESYTTSLVIKGALAAANESQVRMLFHATGFSHESECQAVREFNGLNALGTIIIASKHSVEEPFYQTLDNVLFIGKNTPHHCCLYYPEQAAIKALVSQTITQLKEQQAPLAAVHYIYDERMLSSRTKLMQATITDTIPELNFSLQALADSEQKIGYQEIQLQPNNVYFCATDNIAIRLYRRAKEQQLKIGHNLWIVGIGDYDYSDLLVPSLSTVAFNYYQVGYQAVKKLIKRDFSSAEGQFEIKTRESSQFI</sequence>
<dbReference type="CDD" id="cd00093">
    <property type="entry name" value="HTH_XRE"/>
    <property type="match status" value="1"/>
</dbReference>
<dbReference type="InterPro" id="IPR001387">
    <property type="entry name" value="Cro/C1-type_HTH"/>
</dbReference>
<evidence type="ECO:0000313" key="5">
    <source>
        <dbReference type="EMBL" id="GLS90707.1"/>
    </source>
</evidence>
<dbReference type="SMART" id="SM00354">
    <property type="entry name" value="HTH_LACI"/>
    <property type="match status" value="1"/>
</dbReference>
<dbReference type="PANTHER" id="PTHR30146:SF154">
    <property type="entry name" value="TRANSCRIPTION REGULATOR, MEMBER OF GALR FAMILY"/>
    <property type="match status" value="1"/>
</dbReference>
<evidence type="ECO:0000259" key="4">
    <source>
        <dbReference type="PROSITE" id="PS50932"/>
    </source>
</evidence>
<dbReference type="RefSeq" id="WP_284203829.1">
    <property type="nucleotide sequence ID" value="NZ_BSPQ01000005.1"/>
</dbReference>
<keyword evidence="3" id="KW-0804">Transcription</keyword>
<comment type="caution">
    <text evidence="5">The sequence shown here is derived from an EMBL/GenBank/DDBJ whole genome shotgun (WGS) entry which is preliminary data.</text>
</comment>
<reference evidence="6" key="1">
    <citation type="journal article" date="2019" name="Int. J. Syst. Evol. Microbiol.">
        <title>The Global Catalogue of Microorganisms (GCM) 10K type strain sequencing project: providing services to taxonomists for standard genome sequencing and annotation.</title>
        <authorList>
            <consortium name="The Broad Institute Genomics Platform"/>
            <consortium name="The Broad Institute Genome Sequencing Center for Infectious Disease"/>
            <person name="Wu L."/>
            <person name="Ma J."/>
        </authorList>
    </citation>
    <scope>NUCLEOTIDE SEQUENCE [LARGE SCALE GENOMIC DNA]</scope>
    <source>
        <strain evidence="6">NBRC 103166</strain>
    </source>
</reference>
<dbReference type="Gene3D" id="1.10.260.40">
    <property type="entry name" value="lambda repressor-like DNA-binding domains"/>
    <property type="match status" value="1"/>
</dbReference>
<organism evidence="5 6">
    <name type="scientific">Psychromonas marina</name>
    <dbReference type="NCBI Taxonomy" id="88364"/>
    <lineage>
        <taxon>Bacteria</taxon>
        <taxon>Pseudomonadati</taxon>
        <taxon>Pseudomonadota</taxon>
        <taxon>Gammaproteobacteria</taxon>
        <taxon>Alteromonadales</taxon>
        <taxon>Psychromonadaceae</taxon>
        <taxon>Psychromonas</taxon>
    </lineage>
</organism>
<evidence type="ECO:0000313" key="6">
    <source>
        <dbReference type="Proteomes" id="UP001157353"/>
    </source>
</evidence>
<proteinExistence type="predicted"/>
<dbReference type="InterPro" id="IPR010982">
    <property type="entry name" value="Lambda_DNA-bd_dom_sf"/>
</dbReference>
<feature type="domain" description="HTH lacI-type" evidence="4">
    <location>
        <begin position="6"/>
        <end position="59"/>
    </location>
</feature>
<protein>
    <submittedName>
        <fullName evidence="5">LacI family transcriptional regulator</fullName>
    </submittedName>
</protein>
<dbReference type="Pfam" id="PF00356">
    <property type="entry name" value="LacI"/>
    <property type="match status" value="1"/>
</dbReference>
<evidence type="ECO:0000256" key="3">
    <source>
        <dbReference type="ARBA" id="ARBA00023163"/>
    </source>
</evidence>
<dbReference type="PROSITE" id="PS50932">
    <property type="entry name" value="HTH_LACI_2"/>
    <property type="match status" value="1"/>
</dbReference>
<name>A0ABQ6E063_9GAMM</name>
<dbReference type="SUPFAM" id="SSF47413">
    <property type="entry name" value="lambda repressor-like DNA-binding domains"/>
    <property type="match status" value="1"/>
</dbReference>
<dbReference type="InterPro" id="IPR000843">
    <property type="entry name" value="HTH_LacI"/>
</dbReference>
<evidence type="ECO:0000256" key="1">
    <source>
        <dbReference type="ARBA" id="ARBA00023015"/>
    </source>
</evidence>
<keyword evidence="1" id="KW-0805">Transcription regulation</keyword>
<gene>
    <name evidence="5" type="ORF">GCM10007916_17740</name>
</gene>
<dbReference type="Proteomes" id="UP001157353">
    <property type="component" value="Unassembled WGS sequence"/>
</dbReference>
<keyword evidence="2" id="KW-0238">DNA-binding</keyword>
<dbReference type="SUPFAM" id="SSF53822">
    <property type="entry name" value="Periplasmic binding protein-like I"/>
    <property type="match status" value="1"/>
</dbReference>
<dbReference type="InterPro" id="IPR046335">
    <property type="entry name" value="LacI/GalR-like_sensor"/>
</dbReference>
<dbReference type="Gene3D" id="3.40.50.2300">
    <property type="match status" value="2"/>
</dbReference>
<evidence type="ECO:0000256" key="2">
    <source>
        <dbReference type="ARBA" id="ARBA00023125"/>
    </source>
</evidence>
<dbReference type="EMBL" id="BSPQ01000005">
    <property type="protein sequence ID" value="GLS90707.1"/>
    <property type="molecule type" value="Genomic_DNA"/>
</dbReference>
<dbReference type="Pfam" id="PF13377">
    <property type="entry name" value="Peripla_BP_3"/>
    <property type="match status" value="1"/>
</dbReference>